<dbReference type="STRING" id="1448318.A0A319E4Q5"/>
<proteinExistence type="inferred from homology"/>
<evidence type="ECO:0000256" key="9">
    <source>
        <dbReference type="SAM" id="MobiDB-lite"/>
    </source>
</evidence>
<evidence type="ECO:0000313" key="11">
    <source>
        <dbReference type="EMBL" id="PYI05066.1"/>
    </source>
</evidence>
<dbReference type="SUPFAM" id="SSF48403">
    <property type="entry name" value="Ankyrin repeat"/>
    <property type="match status" value="1"/>
</dbReference>
<feature type="compositionally biased region" description="Low complexity" evidence="9">
    <location>
        <begin position="83"/>
        <end position="93"/>
    </location>
</feature>
<evidence type="ECO:0000256" key="5">
    <source>
        <dbReference type="ARBA" id="ARBA00022679"/>
    </source>
</evidence>
<dbReference type="SUPFAM" id="SSF53335">
    <property type="entry name" value="S-adenosyl-L-methionine-dependent methyltransferases"/>
    <property type="match status" value="1"/>
</dbReference>
<dbReference type="InterPro" id="IPR036770">
    <property type="entry name" value="Ankyrin_rpt-contain_sf"/>
</dbReference>
<gene>
    <name evidence="11" type="ORF">BO78DRAFT_346287</name>
</gene>
<feature type="compositionally biased region" description="Acidic residues" evidence="9">
    <location>
        <begin position="156"/>
        <end position="183"/>
    </location>
</feature>
<keyword evidence="3 8" id="KW-0963">Cytoplasm</keyword>
<keyword evidence="5 8" id="KW-0808">Transferase</keyword>
<dbReference type="Gene3D" id="3.40.50.150">
    <property type="entry name" value="Vaccinia Virus protein VP39"/>
    <property type="match status" value="1"/>
</dbReference>
<keyword evidence="6" id="KW-0949">S-adenosyl-L-methionine</keyword>
<feature type="region of interest" description="Disordered" evidence="9">
    <location>
        <begin position="155"/>
        <end position="209"/>
    </location>
</feature>
<evidence type="ECO:0000313" key="12">
    <source>
        <dbReference type="Proteomes" id="UP000248423"/>
    </source>
</evidence>
<dbReference type="InterPro" id="IPR051038">
    <property type="entry name" value="RMT2/GAMT_Mtase"/>
</dbReference>
<feature type="domain" description="RMT2" evidence="10">
    <location>
        <begin position="199"/>
        <end position="421"/>
    </location>
</feature>
<dbReference type="GO" id="GO:0019702">
    <property type="term" value="F:protein arginine N5-methyltransferase activity"/>
    <property type="evidence" value="ECO:0007669"/>
    <property type="project" value="TreeGrafter"/>
</dbReference>
<evidence type="ECO:0000256" key="2">
    <source>
        <dbReference type="ARBA" id="ARBA00011245"/>
    </source>
</evidence>
<comment type="subcellular location">
    <subcellularLocation>
        <location evidence="8">Cytoplasm</location>
    </subcellularLocation>
    <subcellularLocation>
        <location evidence="8">Nucleus</location>
    </subcellularLocation>
</comment>
<evidence type="ECO:0000256" key="6">
    <source>
        <dbReference type="ARBA" id="ARBA00022691"/>
    </source>
</evidence>
<dbReference type="FunFam" id="3.40.50.150:FF:000135">
    <property type="entry name" value="Arginine N-methyltransferase 2"/>
    <property type="match status" value="1"/>
</dbReference>
<evidence type="ECO:0000256" key="8">
    <source>
        <dbReference type="PIRNR" id="PIRNR038148"/>
    </source>
</evidence>
<evidence type="ECO:0000259" key="10">
    <source>
        <dbReference type="PROSITE" id="PS51559"/>
    </source>
</evidence>
<dbReference type="PANTHER" id="PTHR32379">
    <property type="entry name" value="GUANIDINOACETATE N-METHYLTRANSFERASE"/>
    <property type="match status" value="1"/>
</dbReference>
<dbReference type="PANTHER" id="PTHR32379:SF1">
    <property type="entry name" value="GUANIDINOACETATE N-METHYLTRANSFERASE"/>
    <property type="match status" value="1"/>
</dbReference>
<keyword evidence="12" id="KW-1185">Reference proteome</keyword>
<dbReference type="FunFam" id="1.25.40.20:FF:000394">
    <property type="entry name" value="Arginine N-methyltransferase 2"/>
    <property type="match status" value="1"/>
</dbReference>
<keyword evidence="7 8" id="KW-0539">Nucleus</keyword>
<dbReference type="EMBL" id="KZ826361">
    <property type="protein sequence ID" value="PYI05066.1"/>
    <property type="molecule type" value="Genomic_DNA"/>
</dbReference>
<dbReference type="OrthoDB" id="19014at2759"/>
<comment type="function">
    <text evidence="1 8">S-adenosyl-L-methionine-dependent protein-arginine N-methyltransferase that methylates the delta-nitrogen atom of arginine residues to form N5-methylarginine (type IV) in target proteins. Monomethylates ribosomal protein L12.</text>
</comment>
<dbReference type="Proteomes" id="UP000248423">
    <property type="component" value="Unassembled WGS sequence"/>
</dbReference>
<dbReference type="Gene3D" id="1.25.40.20">
    <property type="entry name" value="Ankyrin repeat-containing domain"/>
    <property type="match status" value="1"/>
</dbReference>
<name>A0A319E4Q5_ASPSB</name>
<organism evidence="11 12">
    <name type="scientific">Aspergillus sclerotiicarbonarius (strain CBS 121057 / IBT 28362)</name>
    <dbReference type="NCBI Taxonomy" id="1448318"/>
    <lineage>
        <taxon>Eukaryota</taxon>
        <taxon>Fungi</taxon>
        <taxon>Dikarya</taxon>
        <taxon>Ascomycota</taxon>
        <taxon>Pezizomycotina</taxon>
        <taxon>Eurotiomycetes</taxon>
        <taxon>Eurotiomycetidae</taxon>
        <taxon>Eurotiales</taxon>
        <taxon>Aspergillaceae</taxon>
        <taxon>Aspergillus</taxon>
        <taxon>Aspergillus subgen. Circumdati</taxon>
    </lineage>
</organism>
<dbReference type="GO" id="GO:0005634">
    <property type="term" value="C:nucleus"/>
    <property type="evidence" value="ECO:0007669"/>
    <property type="project" value="UniProtKB-SubCell"/>
</dbReference>
<feature type="compositionally biased region" description="Polar residues" evidence="9">
    <location>
        <begin position="200"/>
        <end position="209"/>
    </location>
</feature>
<dbReference type="InterPro" id="IPR026480">
    <property type="entry name" value="RMT2_dom"/>
</dbReference>
<dbReference type="EC" id="2.1.1.-" evidence="8"/>
<dbReference type="VEuPathDB" id="FungiDB:BO78DRAFT_346287"/>
<accession>A0A319E4Q5</accession>
<dbReference type="CDD" id="cd02440">
    <property type="entry name" value="AdoMet_MTases"/>
    <property type="match status" value="1"/>
</dbReference>
<sequence>MTTIPPTPGMEINVDIYTQELLLAASNHSIPTLRRLIRENQLPGNPVNVKDPETGFSPLHAAIAAYEPEEQQQQQANGVDSNAAEAEQEQSAGGSAVETVKFLLQEGAIWNDLDLNNETPGCIAKRIGAGELYEMMVDAGVRAELLLGRLDGYEALSDDEEEEEEQEEGDDEAEAEQETEQQEESTTATIEPETEATETDPSVTNPRYLDSTLTFTNDRLLDADQNGVMMSWESTIMEKSAQKLLPTPGLRVLNIGHGMGIVDTFLQSHQPSEHHIIEAHPSVIAEMKRKGWDQKPGVRIHEGRWQEVLPALVGEGVEVDAIYYDTFAESYADFREFFSEQVIGILEQDGGRWGFFNGMGADRQISYDVYQKVVEIDLFEAGFEVEWEEIEVPKLEGEWDGVRRPYWMIEKYRLPVCKFTM</sequence>
<dbReference type="InterPro" id="IPR029063">
    <property type="entry name" value="SAM-dependent_MTases_sf"/>
</dbReference>
<evidence type="ECO:0000256" key="1">
    <source>
        <dbReference type="ARBA" id="ARBA00002207"/>
    </source>
</evidence>
<evidence type="ECO:0000256" key="3">
    <source>
        <dbReference type="ARBA" id="ARBA00022490"/>
    </source>
</evidence>
<comment type="similarity">
    <text evidence="8">Belongs to the class I-like SAM-binding methyltransferase superfamily. RMT2 methyltransferase family.</text>
</comment>
<dbReference type="AlphaFoldDB" id="A0A319E4Q5"/>
<evidence type="ECO:0000256" key="7">
    <source>
        <dbReference type="ARBA" id="ARBA00023242"/>
    </source>
</evidence>
<dbReference type="GO" id="GO:0032259">
    <property type="term" value="P:methylation"/>
    <property type="evidence" value="ECO:0007669"/>
    <property type="project" value="UniProtKB-KW"/>
</dbReference>
<dbReference type="GO" id="GO:0005737">
    <property type="term" value="C:cytoplasm"/>
    <property type="evidence" value="ECO:0007669"/>
    <property type="project" value="UniProtKB-SubCell"/>
</dbReference>
<dbReference type="InterPro" id="IPR017408">
    <property type="entry name" value="Arginine_N-MeTrfase_2"/>
</dbReference>
<dbReference type="PROSITE" id="PS51559">
    <property type="entry name" value="SAM_RMT2"/>
    <property type="match status" value="1"/>
</dbReference>
<reference evidence="11 12" key="1">
    <citation type="submission" date="2018-02" db="EMBL/GenBank/DDBJ databases">
        <title>The genomes of Aspergillus section Nigri reveals drivers in fungal speciation.</title>
        <authorList>
            <consortium name="DOE Joint Genome Institute"/>
            <person name="Vesth T.C."/>
            <person name="Nybo J."/>
            <person name="Theobald S."/>
            <person name="Brandl J."/>
            <person name="Frisvad J.C."/>
            <person name="Nielsen K.F."/>
            <person name="Lyhne E.K."/>
            <person name="Kogle M.E."/>
            <person name="Kuo A."/>
            <person name="Riley R."/>
            <person name="Clum A."/>
            <person name="Nolan M."/>
            <person name="Lipzen A."/>
            <person name="Salamov A."/>
            <person name="Henrissat B."/>
            <person name="Wiebenga A."/>
            <person name="De vries R.P."/>
            <person name="Grigoriev I.V."/>
            <person name="Mortensen U.H."/>
            <person name="Andersen M.R."/>
            <person name="Baker S.E."/>
        </authorList>
    </citation>
    <scope>NUCLEOTIDE SEQUENCE [LARGE SCALE GENOMIC DNA]</scope>
    <source>
        <strain evidence="11 12">CBS 121057</strain>
    </source>
</reference>
<feature type="region of interest" description="Disordered" evidence="9">
    <location>
        <begin position="69"/>
        <end position="93"/>
    </location>
</feature>
<protein>
    <recommendedName>
        <fullName evidence="8">Arginine N-methyltransferase 2</fullName>
        <ecNumber evidence="8">2.1.1.-</ecNumber>
    </recommendedName>
</protein>
<evidence type="ECO:0000256" key="4">
    <source>
        <dbReference type="ARBA" id="ARBA00022603"/>
    </source>
</evidence>
<dbReference type="PIRSF" id="PIRSF038148">
    <property type="entry name" value="Arginine_N-mtfrase-2"/>
    <property type="match status" value="1"/>
</dbReference>
<comment type="subunit">
    <text evidence="2 8">Monomer.</text>
</comment>
<keyword evidence="4 8" id="KW-0489">Methyltransferase</keyword>